<evidence type="ECO:0000313" key="2">
    <source>
        <dbReference type="Proteomes" id="UP000008022"/>
    </source>
</evidence>
<evidence type="ECO:0000313" key="1">
    <source>
        <dbReference type="EnsemblPlants" id="ORUFI05G09110.1"/>
    </source>
</evidence>
<dbReference type="OMA" id="CHEAPFD"/>
<accession>A0A0E0PJE8</accession>
<protein>
    <submittedName>
        <fullName evidence="1">Uncharacterized protein</fullName>
    </submittedName>
</protein>
<dbReference type="HOGENOM" id="CLU_2709172_0_0_1"/>
<dbReference type="Gramene" id="ORUFI05G09110.1">
    <property type="protein sequence ID" value="ORUFI05G09110.1"/>
    <property type="gene ID" value="ORUFI05G09110"/>
</dbReference>
<reference evidence="1" key="2">
    <citation type="submission" date="2015-06" db="UniProtKB">
        <authorList>
            <consortium name="EnsemblPlants"/>
        </authorList>
    </citation>
    <scope>IDENTIFICATION</scope>
</reference>
<name>A0A0E0PJE8_ORYRU</name>
<sequence>MWMHCNANKSGVADYTCHAKELGVAEVPRQRQIDLVNDNVCHEAPFDMPCVTNGMAVQIGHTDYNGVAGSFLEIS</sequence>
<proteinExistence type="predicted"/>
<keyword evidence="2" id="KW-1185">Reference proteome</keyword>
<organism evidence="1 2">
    <name type="scientific">Oryza rufipogon</name>
    <name type="common">Brownbeard rice</name>
    <name type="synonym">Asian wild rice</name>
    <dbReference type="NCBI Taxonomy" id="4529"/>
    <lineage>
        <taxon>Eukaryota</taxon>
        <taxon>Viridiplantae</taxon>
        <taxon>Streptophyta</taxon>
        <taxon>Embryophyta</taxon>
        <taxon>Tracheophyta</taxon>
        <taxon>Spermatophyta</taxon>
        <taxon>Magnoliopsida</taxon>
        <taxon>Liliopsida</taxon>
        <taxon>Poales</taxon>
        <taxon>Poaceae</taxon>
        <taxon>BOP clade</taxon>
        <taxon>Oryzoideae</taxon>
        <taxon>Oryzeae</taxon>
        <taxon>Oryzinae</taxon>
        <taxon>Oryza</taxon>
    </lineage>
</organism>
<dbReference type="AlphaFoldDB" id="A0A0E0PJE8"/>
<reference evidence="2" key="1">
    <citation type="submission" date="2013-06" db="EMBL/GenBank/DDBJ databases">
        <authorList>
            <person name="Zhao Q."/>
        </authorList>
    </citation>
    <scope>NUCLEOTIDE SEQUENCE</scope>
    <source>
        <strain evidence="2">cv. W1943</strain>
    </source>
</reference>
<dbReference type="Proteomes" id="UP000008022">
    <property type="component" value="Unassembled WGS sequence"/>
</dbReference>
<dbReference type="EnsemblPlants" id="ORUFI05G09110.1">
    <property type="protein sequence ID" value="ORUFI05G09110.1"/>
    <property type="gene ID" value="ORUFI05G09110"/>
</dbReference>